<dbReference type="Proteomes" id="UP001597414">
    <property type="component" value="Unassembled WGS sequence"/>
</dbReference>
<accession>A0ABW5B506</accession>
<name>A0ABW5B506_9BACT</name>
<proteinExistence type="predicted"/>
<comment type="caution">
    <text evidence="2">The sequence shown here is derived from an EMBL/GenBank/DDBJ whole genome shotgun (WGS) entry which is preliminary data.</text>
</comment>
<dbReference type="InterPro" id="IPR014914">
    <property type="entry name" value="RES_dom"/>
</dbReference>
<dbReference type="SMART" id="SM00953">
    <property type="entry name" value="RES"/>
    <property type="match status" value="1"/>
</dbReference>
<feature type="domain" description="RES" evidence="1">
    <location>
        <begin position="12"/>
        <end position="141"/>
    </location>
</feature>
<dbReference type="RefSeq" id="WP_380800247.1">
    <property type="nucleotide sequence ID" value="NZ_JBHUIV010000006.1"/>
</dbReference>
<keyword evidence="3" id="KW-1185">Reference proteome</keyword>
<sequence length="153" mass="17521">MNYFRLIEKLPGRTALGFGPGSGRWNPYGTPFIYACSHTSLNFLELLSIKGPIVSLAKWSLIQIEIEDDLPYLGIEDLPNNWDRRPYSISTQSIGNYWAKKQDSFALKVPSCRIPLINYPEEHNLLINPLHPDFIHKVKFIKESEVSFTLNPS</sequence>
<evidence type="ECO:0000259" key="1">
    <source>
        <dbReference type="SMART" id="SM00953"/>
    </source>
</evidence>
<evidence type="ECO:0000313" key="3">
    <source>
        <dbReference type="Proteomes" id="UP001597414"/>
    </source>
</evidence>
<organism evidence="2 3">
    <name type="scientific">Shivajiella indica</name>
    <dbReference type="NCBI Taxonomy" id="872115"/>
    <lineage>
        <taxon>Bacteria</taxon>
        <taxon>Pseudomonadati</taxon>
        <taxon>Bacteroidota</taxon>
        <taxon>Cytophagia</taxon>
        <taxon>Cytophagales</taxon>
        <taxon>Cyclobacteriaceae</taxon>
        <taxon>Shivajiella</taxon>
    </lineage>
</organism>
<dbReference type="Pfam" id="PF08808">
    <property type="entry name" value="RES"/>
    <property type="match status" value="1"/>
</dbReference>
<evidence type="ECO:0000313" key="2">
    <source>
        <dbReference type="EMBL" id="MFD2200514.1"/>
    </source>
</evidence>
<reference evidence="3" key="1">
    <citation type="journal article" date="2019" name="Int. J. Syst. Evol. Microbiol.">
        <title>The Global Catalogue of Microorganisms (GCM) 10K type strain sequencing project: providing services to taxonomists for standard genome sequencing and annotation.</title>
        <authorList>
            <consortium name="The Broad Institute Genomics Platform"/>
            <consortium name="The Broad Institute Genome Sequencing Center for Infectious Disease"/>
            <person name="Wu L."/>
            <person name="Ma J."/>
        </authorList>
    </citation>
    <scope>NUCLEOTIDE SEQUENCE [LARGE SCALE GENOMIC DNA]</scope>
    <source>
        <strain evidence="3">KCTC 19812</strain>
    </source>
</reference>
<dbReference type="EMBL" id="JBHUIV010000006">
    <property type="protein sequence ID" value="MFD2200514.1"/>
    <property type="molecule type" value="Genomic_DNA"/>
</dbReference>
<protein>
    <submittedName>
        <fullName evidence="2">RES family NAD+ phosphorylase</fullName>
    </submittedName>
</protein>
<gene>
    <name evidence="2" type="ORF">ACFSKV_02975</name>
</gene>